<evidence type="ECO:0000256" key="3">
    <source>
        <dbReference type="ARBA" id="ARBA00022741"/>
    </source>
</evidence>
<dbReference type="InterPro" id="IPR036525">
    <property type="entry name" value="Tubulin/FtsZ_GTPase_sf"/>
</dbReference>
<dbReference type="SUPFAM" id="SSF55307">
    <property type="entry name" value="Tubulin C-terminal domain-like"/>
    <property type="match status" value="1"/>
</dbReference>
<dbReference type="InterPro" id="IPR008280">
    <property type="entry name" value="Tub_FtsZ_C"/>
</dbReference>
<dbReference type="PANTHER" id="PTHR11588">
    <property type="entry name" value="TUBULIN"/>
    <property type="match status" value="1"/>
</dbReference>
<dbReference type="Gene3D" id="3.40.50.1440">
    <property type="entry name" value="Tubulin/FtsZ, GTPase domain"/>
    <property type="match status" value="1"/>
</dbReference>
<gene>
    <name evidence="5" type="ORF">BCV72DRAFT_259014</name>
</gene>
<dbReference type="GO" id="GO:0005525">
    <property type="term" value="F:GTP binding"/>
    <property type="evidence" value="ECO:0007669"/>
    <property type="project" value="UniProtKB-KW"/>
</dbReference>
<protein>
    <submittedName>
        <fullName evidence="5">Uncharacterized protein</fullName>
    </submittedName>
</protein>
<dbReference type="InterPro" id="IPR000217">
    <property type="entry name" value="Tubulin"/>
</dbReference>
<keyword evidence="2" id="KW-0493">Microtubule</keyword>
<evidence type="ECO:0000256" key="1">
    <source>
        <dbReference type="ARBA" id="ARBA00009636"/>
    </source>
</evidence>
<evidence type="ECO:0000256" key="4">
    <source>
        <dbReference type="ARBA" id="ARBA00023134"/>
    </source>
</evidence>
<organism evidence="5">
    <name type="scientific">Rhizopus microsporus var. microsporus</name>
    <dbReference type="NCBI Taxonomy" id="86635"/>
    <lineage>
        <taxon>Eukaryota</taxon>
        <taxon>Fungi</taxon>
        <taxon>Fungi incertae sedis</taxon>
        <taxon>Mucoromycota</taxon>
        <taxon>Mucoromycotina</taxon>
        <taxon>Mucoromycetes</taxon>
        <taxon>Mucorales</taxon>
        <taxon>Mucorineae</taxon>
        <taxon>Rhizopodaceae</taxon>
        <taxon>Rhizopus</taxon>
    </lineage>
</organism>
<dbReference type="Proteomes" id="UP000242414">
    <property type="component" value="Unassembled WGS sequence"/>
</dbReference>
<keyword evidence="4" id="KW-0342">GTP-binding</keyword>
<name>A0A1X0QMG0_RHIZD</name>
<accession>A0A1X0QMG0</accession>
<dbReference type="AlphaFoldDB" id="A0A1X0QMG0"/>
<evidence type="ECO:0000313" key="5">
    <source>
        <dbReference type="EMBL" id="ORE00938.1"/>
    </source>
</evidence>
<reference evidence="5" key="1">
    <citation type="journal article" date="2016" name="Proc. Natl. Acad. Sci. U.S.A.">
        <title>Lipid metabolic changes in an early divergent fungus govern the establishment of a mutualistic symbiosis with endobacteria.</title>
        <authorList>
            <person name="Lastovetsky O.A."/>
            <person name="Gaspar M.L."/>
            <person name="Mondo S.J."/>
            <person name="LaButti K.M."/>
            <person name="Sandor L."/>
            <person name="Grigoriev I.V."/>
            <person name="Henry S.A."/>
            <person name="Pawlowska T.E."/>
        </authorList>
    </citation>
    <scope>NUCLEOTIDE SEQUENCE [LARGE SCALE GENOMIC DNA]</scope>
    <source>
        <strain evidence="5">ATCC 52814</strain>
    </source>
</reference>
<keyword evidence="3" id="KW-0547">Nucleotide-binding</keyword>
<dbReference type="SUPFAM" id="SSF52490">
    <property type="entry name" value="Tubulin nucleotide-binding domain-like"/>
    <property type="match status" value="1"/>
</dbReference>
<comment type="similarity">
    <text evidence="1">Belongs to the tubulin family.</text>
</comment>
<dbReference type="EMBL" id="KV922216">
    <property type="protein sequence ID" value="ORE00938.1"/>
    <property type="molecule type" value="Genomic_DNA"/>
</dbReference>
<dbReference type="GO" id="GO:0007017">
    <property type="term" value="P:microtubule-based process"/>
    <property type="evidence" value="ECO:0007669"/>
    <property type="project" value="InterPro"/>
</dbReference>
<sequence>MYQMLLEALSLKDTFWEAISKKHNISEEGDCCGSNSLQLERIDVFYNENFTKKYGFIGKGYYIKDSELVQQVINVVRKEAELADCGTCSELGSLLFLKIREEYPDRIISTHSVLPFPKLLFLHQIVKNNDATFCIDNEALDITCVFTSLRFPNPLNLDLCKHCINMVPFPPLYFFMVGFAPLTSLRLKR</sequence>
<dbReference type="VEuPathDB" id="FungiDB:BCV72DRAFT_259014"/>
<dbReference type="GO" id="GO:0005874">
    <property type="term" value="C:microtubule"/>
    <property type="evidence" value="ECO:0007669"/>
    <property type="project" value="UniProtKB-KW"/>
</dbReference>
<proteinExistence type="inferred from homology"/>
<evidence type="ECO:0000256" key="2">
    <source>
        <dbReference type="ARBA" id="ARBA00022701"/>
    </source>
</evidence>